<sequence>MATAATEAPVSPSATEAGTAPGGLSPVGTVSTAKFPPTLASITFPAPPTLPKIIVTKEDIQNNVAAYETLLSAAAALRTALAAVAQAENQFGTALEACAKCRGASESEDGLSGAAGLHYLAANHHKILSESFTKGFEQPVRTEVETYAKVTKEHEEKFQKETISRTKQLRKTEKQHVKLGKKKQRNLALYRSALMDLTSQVDGLEKLKFEYFKYSLDITQDISAKILKQATGIVRAEVEIFEGIARKGWTGEGLDDILSNSIDPFAPEEKEESNEETFTVLPHESSIPPTLEDGAVTEPITPADGVEAGDEEPTESSANAAPVVIEKANGVVEESAAVSQESKSEEEVKPEGEKDGEEENSHPVDGSTEDWAREREDKE</sequence>
<accession>A0ACC3TK84</accession>
<gene>
    <name evidence="1" type="ORF">V1517DRAFT_327004</name>
</gene>
<name>A0ACC3TK84_9ASCO</name>
<keyword evidence="2" id="KW-1185">Reference proteome</keyword>
<dbReference type="EMBL" id="MU970103">
    <property type="protein sequence ID" value="KAK9321267.1"/>
    <property type="molecule type" value="Genomic_DNA"/>
</dbReference>
<evidence type="ECO:0000313" key="2">
    <source>
        <dbReference type="Proteomes" id="UP001489719"/>
    </source>
</evidence>
<protein>
    <submittedName>
        <fullName evidence="1">Uncharacterized protein</fullName>
    </submittedName>
</protein>
<evidence type="ECO:0000313" key="1">
    <source>
        <dbReference type="EMBL" id="KAK9321267.1"/>
    </source>
</evidence>
<dbReference type="Proteomes" id="UP001489719">
    <property type="component" value="Unassembled WGS sequence"/>
</dbReference>
<proteinExistence type="predicted"/>
<comment type="caution">
    <text evidence="1">The sequence shown here is derived from an EMBL/GenBank/DDBJ whole genome shotgun (WGS) entry which is preliminary data.</text>
</comment>
<organism evidence="1 2">
    <name type="scientific">Lipomyces orientalis</name>
    <dbReference type="NCBI Taxonomy" id="1233043"/>
    <lineage>
        <taxon>Eukaryota</taxon>
        <taxon>Fungi</taxon>
        <taxon>Dikarya</taxon>
        <taxon>Ascomycota</taxon>
        <taxon>Saccharomycotina</taxon>
        <taxon>Lipomycetes</taxon>
        <taxon>Lipomycetales</taxon>
        <taxon>Lipomycetaceae</taxon>
        <taxon>Lipomyces</taxon>
    </lineage>
</organism>
<reference evidence="2" key="1">
    <citation type="journal article" date="2024" name="Front. Bioeng. Biotechnol.">
        <title>Genome-scale model development and genomic sequencing of the oleaginous clade Lipomyces.</title>
        <authorList>
            <person name="Czajka J.J."/>
            <person name="Han Y."/>
            <person name="Kim J."/>
            <person name="Mondo S.J."/>
            <person name="Hofstad B.A."/>
            <person name="Robles A."/>
            <person name="Haridas S."/>
            <person name="Riley R."/>
            <person name="LaButti K."/>
            <person name="Pangilinan J."/>
            <person name="Andreopoulos W."/>
            <person name="Lipzen A."/>
            <person name="Yan J."/>
            <person name="Wang M."/>
            <person name="Ng V."/>
            <person name="Grigoriev I.V."/>
            <person name="Spatafora J.W."/>
            <person name="Magnuson J.K."/>
            <person name="Baker S.E."/>
            <person name="Pomraning K.R."/>
        </authorList>
    </citation>
    <scope>NUCLEOTIDE SEQUENCE [LARGE SCALE GENOMIC DNA]</scope>
    <source>
        <strain evidence="2">CBS 10300</strain>
    </source>
</reference>